<feature type="compositionally biased region" description="Basic and acidic residues" evidence="1">
    <location>
        <begin position="65"/>
        <end position="74"/>
    </location>
</feature>
<evidence type="ECO:0000313" key="2">
    <source>
        <dbReference type="EMBL" id="KNC53729.1"/>
    </source>
</evidence>
<evidence type="ECO:0000256" key="1">
    <source>
        <dbReference type="SAM" id="MobiDB-lite"/>
    </source>
</evidence>
<keyword evidence="3" id="KW-1185">Reference proteome</keyword>
<organism evidence="2 3">
    <name type="scientific">Thecamonas trahens ATCC 50062</name>
    <dbReference type="NCBI Taxonomy" id="461836"/>
    <lineage>
        <taxon>Eukaryota</taxon>
        <taxon>Apusozoa</taxon>
        <taxon>Apusomonadida</taxon>
        <taxon>Apusomonadidae</taxon>
        <taxon>Thecamonas</taxon>
    </lineage>
</organism>
<reference evidence="2 3" key="1">
    <citation type="submission" date="2010-05" db="EMBL/GenBank/DDBJ databases">
        <title>The Genome Sequence of Thecamonas trahens ATCC 50062.</title>
        <authorList>
            <consortium name="The Broad Institute Genome Sequencing Platform"/>
            <person name="Russ C."/>
            <person name="Cuomo C."/>
            <person name="Shea T."/>
            <person name="Young S.K."/>
            <person name="Zeng Q."/>
            <person name="Koehrsen M."/>
            <person name="Haas B."/>
            <person name="Borodovsky M."/>
            <person name="Guigo R."/>
            <person name="Alvarado L."/>
            <person name="Berlin A."/>
            <person name="Bochicchio J."/>
            <person name="Borenstein D."/>
            <person name="Chapman S."/>
            <person name="Chen Z."/>
            <person name="Freedman E."/>
            <person name="Gellesch M."/>
            <person name="Goldberg J."/>
            <person name="Griggs A."/>
            <person name="Gujja S."/>
            <person name="Heilman E."/>
            <person name="Heiman D."/>
            <person name="Hepburn T."/>
            <person name="Howarth C."/>
            <person name="Jen D."/>
            <person name="Larson L."/>
            <person name="Mehta T."/>
            <person name="Park D."/>
            <person name="Pearson M."/>
            <person name="Roberts A."/>
            <person name="Saif S."/>
            <person name="Shenoy N."/>
            <person name="Sisk P."/>
            <person name="Stolte C."/>
            <person name="Sykes S."/>
            <person name="Thomson T."/>
            <person name="Walk T."/>
            <person name="White J."/>
            <person name="Yandava C."/>
            <person name="Burger G."/>
            <person name="Gray M.W."/>
            <person name="Holland P.W.H."/>
            <person name="King N."/>
            <person name="Lang F.B.F."/>
            <person name="Roger A.J."/>
            <person name="Ruiz-Trillo I."/>
            <person name="Lander E."/>
            <person name="Nusbaum C."/>
        </authorList>
    </citation>
    <scope>NUCLEOTIDE SEQUENCE [LARGE SCALE GENOMIC DNA]</scope>
    <source>
        <strain evidence="2 3">ATCC 50062</strain>
    </source>
</reference>
<proteinExistence type="predicted"/>
<protein>
    <submittedName>
        <fullName evidence="2">Uncharacterized protein</fullName>
    </submittedName>
</protein>
<sequence length="109" mass="12269">MKFEELDQLSKYELVGSVNRNILHELAQLKLTIAELEETCIARFGFDGQYHPDSAYGVDEAARFAPDREHDARRPIPGSWSSKGKGKGKGKDKSKSKKSKDKSKKKSRS</sequence>
<accession>A0A0L0DN44</accession>
<dbReference type="Proteomes" id="UP000054408">
    <property type="component" value="Unassembled WGS sequence"/>
</dbReference>
<feature type="compositionally biased region" description="Basic residues" evidence="1">
    <location>
        <begin position="84"/>
        <end position="109"/>
    </location>
</feature>
<dbReference type="AlphaFoldDB" id="A0A0L0DN44"/>
<evidence type="ECO:0000313" key="3">
    <source>
        <dbReference type="Proteomes" id="UP000054408"/>
    </source>
</evidence>
<dbReference type="EMBL" id="GL349482">
    <property type="protein sequence ID" value="KNC53729.1"/>
    <property type="molecule type" value="Genomic_DNA"/>
</dbReference>
<name>A0A0L0DN44_THETB</name>
<feature type="region of interest" description="Disordered" evidence="1">
    <location>
        <begin position="65"/>
        <end position="109"/>
    </location>
</feature>
<dbReference type="RefSeq" id="XP_013754293.1">
    <property type="nucleotide sequence ID" value="XM_013898839.1"/>
</dbReference>
<gene>
    <name evidence="2" type="ORF">AMSG_09441</name>
</gene>
<dbReference type="GeneID" id="25567901"/>